<dbReference type="EMBL" id="AP022325">
    <property type="protein sequence ID" value="BBU47989.1"/>
    <property type="molecule type" value="Genomic_DNA"/>
</dbReference>
<sequence length="38" mass="4661">MLNIFILNRKLLFSVLVRPKQEHIIIHKIIERREKSFS</sequence>
<protein>
    <submittedName>
        <fullName evidence="1">Uncharacterized protein</fullName>
    </submittedName>
</protein>
<organism evidence="1 2">
    <name type="scientific">Mycoplasmopsis felis</name>
    <dbReference type="NCBI Taxonomy" id="33923"/>
    <lineage>
        <taxon>Bacteria</taxon>
        <taxon>Bacillati</taxon>
        <taxon>Mycoplasmatota</taxon>
        <taxon>Mycoplasmoidales</taxon>
        <taxon>Metamycoplasmataceae</taxon>
        <taxon>Mycoplasmopsis</taxon>
    </lineage>
</organism>
<gene>
    <name evidence="1" type="ORF">JPM2_6820</name>
</gene>
<evidence type="ECO:0000313" key="2">
    <source>
        <dbReference type="Proteomes" id="UP000464317"/>
    </source>
</evidence>
<dbReference type="Proteomes" id="UP000464317">
    <property type="component" value="Chromosome"/>
</dbReference>
<evidence type="ECO:0000313" key="1">
    <source>
        <dbReference type="EMBL" id="BBU47989.1"/>
    </source>
</evidence>
<proteinExistence type="predicted"/>
<dbReference type="KEGG" id="mfel:JPM2_6820"/>
<reference evidence="1 2" key="1">
    <citation type="submission" date="2020-01" db="EMBL/GenBank/DDBJ databases">
        <title>Complete genome sequence of Mycoplasma felis strain Myco-2.</title>
        <authorList>
            <person name="Kinoshita Y."/>
            <person name="Niwa H."/>
            <person name="Uchida-Fujii E."/>
            <person name="Nukada T."/>
        </authorList>
    </citation>
    <scope>NUCLEOTIDE SEQUENCE [LARGE SCALE GENOMIC DNA]</scope>
    <source>
        <strain evidence="1 2">Myco-2</strain>
    </source>
</reference>
<dbReference type="AlphaFoldDB" id="A0A809SEL6"/>
<accession>A0A809SEL6</accession>
<keyword evidence="2" id="KW-1185">Reference proteome</keyword>
<name>A0A809SEL6_9BACT</name>